<gene>
    <name evidence="1" type="ORF">FQN60_000607</name>
</gene>
<dbReference type="AlphaFoldDB" id="A0A5J5D5H6"/>
<dbReference type="Proteomes" id="UP000327493">
    <property type="component" value="Chromosome 13"/>
</dbReference>
<dbReference type="EMBL" id="VOFY01000013">
    <property type="protein sequence ID" value="KAA8586771.1"/>
    <property type="molecule type" value="Genomic_DNA"/>
</dbReference>
<comment type="caution">
    <text evidence="1">The sequence shown here is derived from an EMBL/GenBank/DDBJ whole genome shotgun (WGS) entry which is preliminary data.</text>
</comment>
<accession>A0A5J5D5H6</accession>
<keyword evidence="2" id="KW-1185">Reference proteome</keyword>
<feature type="non-terminal residue" evidence="1">
    <location>
        <position position="1"/>
    </location>
</feature>
<evidence type="ECO:0000313" key="1">
    <source>
        <dbReference type="EMBL" id="KAA8586771.1"/>
    </source>
</evidence>
<dbReference type="PANTHER" id="PTHR31025">
    <property type="entry name" value="SI:CH211-196P9.1-RELATED"/>
    <property type="match status" value="1"/>
</dbReference>
<sequence>LWAEFQRITKVILWNQFYAVLGQYTPGLVALYRQKAEFGQHIHTERSMKYAVCNVNIKRTVALCALPVYLREEDPQFFKTWNVEESDEPGISDTPAALFTAVTEDTADPVHFSPANISIVVEDDVVMRDIPNLDDAFALFGLIYTLHLDYPKKLFHTFTFIQKILLGLGDGKPLKPSLLSLKNDLLMKE</sequence>
<dbReference type="PANTHER" id="PTHR31025:SF19">
    <property type="entry name" value="SI:CH73-42K18.1-RELATED"/>
    <property type="match status" value="1"/>
</dbReference>
<reference evidence="1 2" key="1">
    <citation type="submission" date="2019-08" db="EMBL/GenBank/DDBJ databases">
        <title>A chromosome-level genome assembly, high-density linkage maps, and genome scans reveal the genomic architecture of hybrid incompatibilities underlying speciation via character displacement in darters (Percidae: Etheostominae).</title>
        <authorList>
            <person name="Moran R.L."/>
            <person name="Catchen J.M."/>
            <person name="Fuller R.C."/>
        </authorList>
    </citation>
    <scope>NUCLEOTIDE SEQUENCE [LARGE SCALE GENOMIC DNA]</scope>
    <source>
        <strain evidence="1">EspeVRDwgs_2016</strain>
        <tissue evidence="1">Muscle</tissue>
    </source>
</reference>
<evidence type="ECO:0000313" key="2">
    <source>
        <dbReference type="Proteomes" id="UP000327493"/>
    </source>
</evidence>
<name>A0A5J5D5H6_9PERO</name>
<protein>
    <submittedName>
        <fullName evidence="1">Uncharacterized protein</fullName>
    </submittedName>
</protein>
<proteinExistence type="predicted"/>
<organism evidence="1 2">
    <name type="scientific">Etheostoma spectabile</name>
    <name type="common">orangethroat darter</name>
    <dbReference type="NCBI Taxonomy" id="54343"/>
    <lineage>
        <taxon>Eukaryota</taxon>
        <taxon>Metazoa</taxon>
        <taxon>Chordata</taxon>
        <taxon>Craniata</taxon>
        <taxon>Vertebrata</taxon>
        <taxon>Euteleostomi</taxon>
        <taxon>Actinopterygii</taxon>
        <taxon>Neopterygii</taxon>
        <taxon>Teleostei</taxon>
        <taxon>Neoteleostei</taxon>
        <taxon>Acanthomorphata</taxon>
        <taxon>Eupercaria</taxon>
        <taxon>Perciformes</taxon>
        <taxon>Percoidei</taxon>
        <taxon>Percidae</taxon>
        <taxon>Etheostomatinae</taxon>
        <taxon>Etheostoma</taxon>
    </lineage>
</organism>